<dbReference type="SUPFAM" id="SSF140931">
    <property type="entry name" value="Fic-like"/>
    <property type="match status" value="1"/>
</dbReference>
<dbReference type="InterPro" id="IPR011204">
    <property type="entry name" value="Virulence_RhuM-like"/>
</dbReference>
<dbReference type="PANTHER" id="PTHR35810:SF1">
    <property type="entry name" value="CYTOPLASMIC PROTEIN"/>
    <property type="match status" value="1"/>
</dbReference>
<dbReference type="EMBL" id="CP043641">
    <property type="protein sequence ID" value="QNE36551.1"/>
    <property type="molecule type" value="Genomic_DNA"/>
</dbReference>
<proteinExistence type="predicted"/>
<evidence type="ECO:0000313" key="2">
    <source>
        <dbReference type="EMBL" id="QNE36551.1"/>
    </source>
</evidence>
<sequence>MDDVEIYQSADGAVRLEVRTDGETVWLTQAQMTSLFGRDRTVIVRHIANAEREELDGIPTRAYFAQVRSEGARLVERDVEHFNLDVVLSVGYRVKSAEGVQFRRWANDVLRHYVVEGVATNEARLREIGAIVQLLGRSPDTTVAGIAEVLKRYTPGLELLDEYDRREVPPIAGETPSFRLTYDSARQVIDQVATQFPHDNLLGLERGDAFRGIIGNVEQTYLGEELYDSVQEKAAHLLYFVTKDHPLADGNKRSAAALFTWYLEQNRATADDSGHPLVSPKMLAAVTLMTAMSRPDEKESMIRLIGNLITR</sequence>
<protein>
    <submittedName>
        <fullName evidence="2">Fic/DOC family protein</fullName>
    </submittedName>
</protein>
<dbReference type="KEGG" id="lse:F1C12_16485"/>
<dbReference type="InterPro" id="IPR053737">
    <property type="entry name" value="Type_II_TA_Toxin"/>
</dbReference>
<accession>A0A7G6YDI6</accession>
<dbReference type="AlphaFoldDB" id="A0A7G6YDI6"/>
<dbReference type="Proteomes" id="UP000515511">
    <property type="component" value="Chromosome"/>
</dbReference>
<gene>
    <name evidence="2" type="ORF">F1C12_16485</name>
</gene>
<name>A0A7G6YDI6_9MICO</name>
<organism evidence="2 3">
    <name type="scientific">Leifsonia shinshuensis</name>
    <dbReference type="NCBI Taxonomy" id="150026"/>
    <lineage>
        <taxon>Bacteria</taxon>
        <taxon>Bacillati</taxon>
        <taxon>Actinomycetota</taxon>
        <taxon>Actinomycetes</taxon>
        <taxon>Micrococcales</taxon>
        <taxon>Microbacteriaceae</taxon>
        <taxon>Leifsonia</taxon>
    </lineage>
</organism>
<dbReference type="RefSeq" id="WP_185275988.1">
    <property type="nucleotide sequence ID" value="NZ_CP043641.1"/>
</dbReference>
<feature type="domain" description="Fido" evidence="1">
    <location>
        <begin position="155"/>
        <end position="307"/>
    </location>
</feature>
<evidence type="ECO:0000313" key="3">
    <source>
        <dbReference type="Proteomes" id="UP000515511"/>
    </source>
</evidence>
<dbReference type="PROSITE" id="PS51459">
    <property type="entry name" value="FIDO"/>
    <property type="match status" value="1"/>
</dbReference>
<reference evidence="3" key="1">
    <citation type="submission" date="2019-09" db="EMBL/GenBank/DDBJ databases">
        <title>Antimicrobial potential of Antarctic Bacteria.</title>
        <authorList>
            <person name="Benaud N."/>
            <person name="Edwards R.J."/>
            <person name="Ferrari B.C."/>
        </authorList>
    </citation>
    <scope>NUCLEOTIDE SEQUENCE [LARGE SCALE GENOMIC DNA]</scope>
    <source>
        <strain evidence="3">INR9</strain>
    </source>
</reference>
<dbReference type="Gene3D" id="1.20.120.1870">
    <property type="entry name" value="Fic/DOC protein, Fido domain"/>
    <property type="match status" value="1"/>
</dbReference>
<dbReference type="PANTHER" id="PTHR35810">
    <property type="entry name" value="CYTOPLASMIC PROTEIN-RELATED"/>
    <property type="match status" value="1"/>
</dbReference>
<dbReference type="Pfam" id="PF13310">
    <property type="entry name" value="Virulence_RhuM"/>
    <property type="match status" value="1"/>
</dbReference>
<evidence type="ECO:0000259" key="1">
    <source>
        <dbReference type="PROSITE" id="PS51459"/>
    </source>
</evidence>
<dbReference type="InterPro" id="IPR003812">
    <property type="entry name" value="Fido"/>
</dbReference>
<dbReference type="InterPro" id="IPR036597">
    <property type="entry name" value="Fido-like_dom_sf"/>
</dbReference>
<dbReference type="Pfam" id="PF02661">
    <property type="entry name" value="Fic"/>
    <property type="match status" value="1"/>
</dbReference>